<evidence type="ECO:0000256" key="8">
    <source>
        <dbReference type="SAM" id="Phobius"/>
    </source>
</evidence>
<comment type="function">
    <text evidence="1">Intake of glucose and galactose.</text>
</comment>
<dbReference type="RefSeq" id="WP_189485042.1">
    <property type="nucleotide sequence ID" value="NZ_BMZB01000001.1"/>
</dbReference>
<reference evidence="10" key="1">
    <citation type="journal article" date="2014" name="Int. J. Syst. Evol. Microbiol.">
        <title>Complete genome sequence of Corynebacterium casei LMG S-19264T (=DSM 44701T), isolated from a smear-ripened cheese.</title>
        <authorList>
            <consortium name="US DOE Joint Genome Institute (JGI-PGF)"/>
            <person name="Walter F."/>
            <person name="Albersmeier A."/>
            <person name="Kalinowski J."/>
            <person name="Ruckert C."/>
        </authorList>
    </citation>
    <scope>NUCLEOTIDE SEQUENCE</scope>
    <source>
        <strain evidence="10">KCTC 32296</strain>
    </source>
</reference>
<dbReference type="AlphaFoldDB" id="A0A918PYC6"/>
<keyword evidence="4" id="KW-1003">Cell membrane</keyword>
<evidence type="ECO:0000256" key="5">
    <source>
        <dbReference type="ARBA" id="ARBA00022692"/>
    </source>
</evidence>
<sequence length="430" mass="45735">METTSASAQPLKGASQFMTIGIIGVMFFIFGFVTWLNGPLITFVKLAFTLSDVEAFLVPMVFYMSYFFLALPSAFILKRTGMKKGMALGLLVMAIGAAIFGQLATMRIFEGALTGLFIIGAGLAVLQTAANPYISIVGPIESAAQRIAVMGICNKFAGILAPIVIGALVLQGVGELDEQVAAATTPEAKDALLNAFAAKIHYPYLAMAGLLALLALFVLKSPLPEIKGESRVEDSGANGGKSLFSYPHLWLGVVCLFLYVGVEVMAGDAIGTYGHAFGLPIEQTAYFTSFTLVGMLVGYIVGLIVIPKFTSQERYLAFSAILGVIFVIAAYLTRDYVSVGFVAALGFANAMMWPAIFPLAIRGLGRHTETGSAIMIMGICGGAIIPQAFVVLKETYDFQLVFLALMVPAYLYILFFAIMGSKAGTRKVAG</sequence>
<evidence type="ECO:0000256" key="6">
    <source>
        <dbReference type="ARBA" id="ARBA00022989"/>
    </source>
</evidence>
<dbReference type="Pfam" id="PF07690">
    <property type="entry name" value="MFS_1"/>
    <property type="match status" value="1"/>
</dbReference>
<dbReference type="InterPro" id="IPR011701">
    <property type="entry name" value="MFS"/>
</dbReference>
<dbReference type="Proteomes" id="UP000662572">
    <property type="component" value="Unassembled WGS sequence"/>
</dbReference>
<keyword evidence="7 8" id="KW-0472">Membrane</keyword>
<evidence type="ECO:0000313" key="11">
    <source>
        <dbReference type="Proteomes" id="UP000662572"/>
    </source>
</evidence>
<feature type="transmembrane region" description="Helical" evidence="8">
    <location>
        <begin position="17"/>
        <end position="36"/>
    </location>
</feature>
<feature type="transmembrane region" description="Helical" evidence="8">
    <location>
        <begin position="398"/>
        <end position="418"/>
    </location>
</feature>
<dbReference type="NCBIfam" id="TIGR01272">
    <property type="entry name" value="gluP"/>
    <property type="match status" value="1"/>
</dbReference>
<dbReference type="InterPro" id="IPR050375">
    <property type="entry name" value="MFS_TsgA-like"/>
</dbReference>
<feature type="transmembrane region" description="Helical" evidence="8">
    <location>
        <begin position="115"/>
        <end position="135"/>
    </location>
</feature>
<dbReference type="PANTHER" id="PTHR43702">
    <property type="entry name" value="L-FUCOSE-PROTON SYMPORTER"/>
    <property type="match status" value="1"/>
</dbReference>
<dbReference type="GO" id="GO:0055056">
    <property type="term" value="F:D-glucose transmembrane transporter activity"/>
    <property type="evidence" value="ECO:0007669"/>
    <property type="project" value="InterPro"/>
</dbReference>
<feature type="transmembrane region" description="Helical" evidence="8">
    <location>
        <begin position="285"/>
        <end position="306"/>
    </location>
</feature>
<dbReference type="InterPro" id="IPR036259">
    <property type="entry name" value="MFS_trans_sf"/>
</dbReference>
<feature type="domain" description="Major facilitator superfamily (MFS) profile" evidence="9">
    <location>
        <begin position="19"/>
        <end position="424"/>
    </location>
</feature>
<evidence type="ECO:0000256" key="1">
    <source>
        <dbReference type="ARBA" id="ARBA00003321"/>
    </source>
</evidence>
<dbReference type="PANTHER" id="PTHR43702:SF12">
    <property type="entry name" value="N-ACETYL GLUCOSAMINE TRANSPORTER NAGP"/>
    <property type="match status" value="1"/>
</dbReference>
<dbReference type="InterPro" id="IPR005964">
    <property type="entry name" value="Glc/Gal_transptr_bac"/>
</dbReference>
<dbReference type="SUPFAM" id="SSF103473">
    <property type="entry name" value="MFS general substrate transporter"/>
    <property type="match status" value="1"/>
</dbReference>
<feature type="transmembrane region" description="Helical" evidence="8">
    <location>
        <begin position="56"/>
        <end position="76"/>
    </location>
</feature>
<name>A0A918PYC6_9CAUL</name>
<dbReference type="GO" id="GO:1904659">
    <property type="term" value="P:D-glucose transmembrane transport"/>
    <property type="evidence" value="ECO:0007669"/>
    <property type="project" value="InterPro"/>
</dbReference>
<evidence type="ECO:0000259" key="9">
    <source>
        <dbReference type="PROSITE" id="PS50850"/>
    </source>
</evidence>
<comment type="caution">
    <text evidence="10">The sequence shown here is derived from an EMBL/GenBank/DDBJ whole genome shotgun (WGS) entry which is preliminary data.</text>
</comment>
<keyword evidence="6 8" id="KW-1133">Transmembrane helix</keyword>
<feature type="transmembrane region" description="Helical" evidence="8">
    <location>
        <begin position="373"/>
        <end position="392"/>
    </location>
</feature>
<feature type="transmembrane region" description="Helical" evidence="8">
    <location>
        <begin position="249"/>
        <end position="273"/>
    </location>
</feature>
<comment type="similarity">
    <text evidence="3">Belongs to the major facilitator superfamily. FHS transporter (TC 2.A.1.7) family.</text>
</comment>
<comment type="subcellular location">
    <subcellularLocation>
        <location evidence="2">Cell inner membrane</location>
        <topology evidence="2">Multi-pass membrane protein</topology>
    </subcellularLocation>
</comment>
<feature type="transmembrane region" description="Helical" evidence="8">
    <location>
        <begin position="339"/>
        <end position="361"/>
    </location>
</feature>
<gene>
    <name evidence="10" type="primary">gluP</name>
    <name evidence="10" type="ORF">GCM10011273_07820</name>
</gene>
<reference evidence="10" key="2">
    <citation type="submission" date="2020-09" db="EMBL/GenBank/DDBJ databases">
        <authorList>
            <person name="Sun Q."/>
            <person name="Kim S."/>
        </authorList>
    </citation>
    <scope>NUCLEOTIDE SEQUENCE</scope>
    <source>
        <strain evidence="10">KCTC 32296</strain>
    </source>
</reference>
<proteinExistence type="inferred from homology"/>
<evidence type="ECO:0000256" key="4">
    <source>
        <dbReference type="ARBA" id="ARBA00022475"/>
    </source>
</evidence>
<keyword evidence="11" id="KW-1185">Reference proteome</keyword>
<dbReference type="GO" id="GO:0005886">
    <property type="term" value="C:plasma membrane"/>
    <property type="evidence" value="ECO:0007669"/>
    <property type="project" value="UniProtKB-SubCell"/>
</dbReference>
<evidence type="ECO:0000256" key="7">
    <source>
        <dbReference type="ARBA" id="ARBA00023136"/>
    </source>
</evidence>
<feature type="transmembrane region" description="Helical" evidence="8">
    <location>
        <begin position="88"/>
        <end position="109"/>
    </location>
</feature>
<evidence type="ECO:0000256" key="3">
    <source>
        <dbReference type="ARBA" id="ARBA00009120"/>
    </source>
</evidence>
<keyword evidence="5 8" id="KW-0812">Transmembrane</keyword>
<accession>A0A918PYC6</accession>
<feature type="transmembrane region" description="Helical" evidence="8">
    <location>
        <begin position="200"/>
        <end position="219"/>
    </location>
</feature>
<protein>
    <submittedName>
        <fullName evidence="10">Glucose/galactose MFS transporter</fullName>
    </submittedName>
</protein>
<evidence type="ECO:0000313" key="10">
    <source>
        <dbReference type="EMBL" id="GGZ24952.1"/>
    </source>
</evidence>
<dbReference type="InterPro" id="IPR020846">
    <property type="entry name" value="MFS_dom"/>
</dbReference>
<dbReference type="PROSITE" id="PS50850">
    <property type="entry name" value="MFS"/>
    <property type="match status" value="1"/>
</dbReference>
<feature type="transmembrane region" description="Helical" evidence="8">
    <location>
        <begin position="147"/>
        <end position="170"/>
    </location>
</feature>
<evidence type="ECO:0000256" key="2">
    <source>
        <dbReference type="ARBA" id="ARBA00004429"/>
    </source>
</evidence>
<dbReference type="CDD" id="cd17394">
    <property type="entry name" value="MFS_FucP_like"/>
    <property type="match status" value="1"/>
</dbReference>
<organism evidence="10 11">
    <name type="scientific">Asticcacaulis endophyticus</name>
    <dbReference type="NCBI Taxonomy" id="1395890"/>
    <lineage>
        <taxon>Bacteria</taxon>
        <taxon>Pseudomonadati</taxon>
        <taxon>Pseudomonadota</taxon>
        <taxon>Alphaproteobacteria</taxon>
        <taxon>Caulobacterales</taxon>
        <taxon>Caulobacteraceae</taxon>
        <taxon>Asticcacaulis</taxon>
    </lineage>
</organism>
<feature type="transmembrane region" description="Helical" evidence="8">
    <location>
        <begin position="315"/>
        <end position="333"/>
    </location>
</feature>
<dbReference type="Gene3D" id="1.20.1250.20">
    <property type="entry name" value="MFS general substrate transporter like domains"/>
    <property type="match status" value="2"/>
</dbReference>
<dbReference type="EMBL" id="BMZB01000001">
    <property type="protein sequence ID" value="GGZ24952.1"/>
    <property type="molecule type" value="Genomic_DNA"/>
</dbReference>
<dbReference type="GO" id="GO:0005354">
    <property type="term" value="F:galactose transmembrane transporter activity"/>
    <property type="evidence" value="ECO:0007669"/>
    <property type="project" value="InterPro"/>
</dbReference>